<keyword evidence="1" id="KW-0812">Transmembrane</keyword>
<dbReference type="KEGG" id="halt:IM660_12070"/>
<dbReference type="AlphaFoldDB" id="A0A7M1SQJ0"/>
<organism evidence="2 3">
    <name type="scientific">Ruania alkalisoli</name>
    <dbReference type="NCBI Taxonomy" id="2779775"/>
    <lineage>
        <taxon>Bacteria</taxon>
        <taxon>Bacillati</taxon>
        <taxon>Actinomycetota</taxon>
        <taxon>Actinomycetes</taxon>
        <taxon>Micrococcales</taxon>
        <taxon>Ruaniaceae</taxon>
        <taxon>Ruania</taxon>
    </lineage>
</organism>
<accession>A0A7M1SQJ0</accession>
<feature type="transmembrane region" description="Helical" evidence="1">
    <location>
        <begin position="20"/>
        <end position="46"/>
    </location>
</feature>
<evidence type="ECO:0000256" key="1">
    <source>
        <dbReference type="SAM" id="Phobius"/>
    </source>
</evidence>
<protein>
    <recommendedName>
        <fullName evidence="4">PH domain-containing protein</fullName>
    </recommendedName>
</protein>
<dbReference type="RefSeq" id="WP_193495806.1">
    <property type="nucleotide sequence ID" value="NZ_CP063169.1"/>
</dbReference>
<keyword evidence="1" id="KW-0472">Membrane</keyword>
<dbReference type="Proteomes" id="UP000593758">
    <property type="component" value="Chromosome"/>
</dbReference>
<keyword evidence="1" id="KW-1133">Transmembrane helix</keyword>
<reference evidence="2 3" key="1">
    <citation type="submission" date="2020-10" db="EMBL/GenBank/DDBJ databases">
        <title>Haloactinobacterium sp. RN3S43, a bacterium isolated from saline soil.</title>
        <authorList>
            <person name="Sun J.-Q."/>
        </authorList>
    </citation>
    <scope>NUCLEOTIDE SEQUENCE [LARGE SCALE GENOMIC DNA]</scope>
    <source>
        <strain evidence="2 3">RN3S43</strain>
    </source>
</reference>
<feature type="transmembrane region" description="Helical" evidence="1">
    <location>
        <begin position="176"/>
        <end position="200"/>
    </location>
</feature>
<evidence type="ECO:0000313" key="3">
    <source>
        <dbReference type="Proteomes" id="UP000593758"/>
    </source>
</evidence>
<gene>
    <name evidence="2" type="ORF">IM660_12070</name>
</gene>
<keyword evidence="3" id="KW-1185">Reference proteome</keyword>
<dbReference type="EMBL" id="CP063169">
    <property type="protein sequence ID" value="QOR69427.1"/>
    <property type="molecule type" value="Genomic_DNA"/>
</dbReference>
<feature type="transmembrane region" description="Helical" evidence="1">
    <location>
        <begin position="58"/>
        <end position="79"/>
    </location>
</feature>
<evidence type="ECO:0000313" key="2">
    <source>
        <dbReference type="EMBL" id="QOR69427.1"/>
    </source>
</evidence>
<proteinExistence type="predicted"/>
<evidence type="ECO:0008006" key="4">
    <source>
        <dbReference type="Google" id="ProtNLM"/>
    </source>
</evidence>
<name>A0A7M1SQJ0_9MICO</name>
<sequence>MSDQHPADPALVSSTPPGIAGYSVTTFTIPVLALALVLGPPVLLGLQPQHQPWSAGTIYAAAVAAGALPLLWLCSFRVTMTLDPQRLTVERRFRWGRRIFSLPATAIERWYVLASVSMLVLRGRDGRVLRMVLHTPETSKRYGESVPLVTAWLDHTLGGLRDVDWEEPGSRRAHRVVVASVIAGVVLGGGGGALVLLALIG</sequence>